<proteinExistence type="predicted"/>
<dbReference type="Gene3D" id="3.30.390.30">
    <property type="match status" value="1"/>
</dbReference>
<keyword evidence="2" id="KW-0285">Flavoprotein</keyword>
<evidence type="ECO:0000256" key="2">
    <source>
        <dbReference type="ARBA" id="ARBA00022630"/>
    </source>
</evidence>
<feature type="domain" description="Reductase C-terminal" evidence="6">
    <location>
        <begin position="317"/>
        <end position="389"/>
    </location>
</feature>
<dbReference type="InterPro" id="IPR036188">
    <property type="entry name" value="FAD/NAD-bd_sf"/>
</dbReference>
<dbReference type="Pfam" id="PF07992">
    <property type="entry name" value="Pyr_redox_2"/>
    <property type="match status" value="1"/>
</dbReference>
<dbReference type="InterPro" id="IPR016156">
    <property type="entry name" value="FAD/NAD-linked_Rdtase_dimer_sf"/>
</dbReference>
<organism evidence="7 8">
    <name type="scientific">Cryptosporangium aurantiacum</name>
    <dbReference type="NCBI Taxonomy" id="134849"/>
    <lineage>
        <taxon>Bacteria</taxon>
        <taxon>Bacillati</taxon>
        <taxon>Actinomycetota</taxon>
        <taxon>Actinomycetes</taxon>
        <taxon>Cryptosporangiales</taxon>
        <taxon>Cryptosporangiaceae</taxon>
        <taxon>Cryptosporangium</taxon>
    </lineage>
</organism>
<dbReference type="SUPFAM" id="SSF55424">
    <property type="entry name" value="FAD/NAD-linked reductases, dimerisation (C-terminal) domain"/>
    <property type="match status" value="1"/>
</dbReference>
<keyword evidence="8" id="KW-1185">Reference proteome</keyword>
<dbReference type="STRING" id="134849.SAMN05443668_106392"/>
<comment type="cofactor">
    <cofactor evidence="1">
        <name>FAD</name>
        <dbReference type="ChEBI" id="CHEBI:57692"/>
    </cofactor>
</comment>
<dbReference type="AlphaFoldDB" id="A0A1M7R4E8"/>
<dbReference type="InterPro" id="IPR028202">
    <property type="entry name" value="Reductase_C"/>
</dbReference>
<dbReference type="PRINTS" id="PR00469">
    <property type="entry name" value="PNDRDTASEII"/>
</dbReference>
<evidence type="ECO:0000256" key="4">
    <source>
        <dbReference type="ARBA" id="ARBA00023002"/>
    </source>
</evidence>
<protein>
    <submittedName>
        <fullName evidence="7">Reductase C-terminal</fullName>
    </submittedName>
</protein>
<dbReference type="PANTHER" id="PTHR43557:SF2">
    <property type="entry name" value="RIESKE DOMAIN-CONTAINING PROTEIN-RELATED"/>
    <property type="match status" value="1"/>
</dbReference>
<sequence>MSTEVGRLVVVGGGLAATRVIEEYRRLDGSGPVVVVAAEPHLPYDRPPLSKSVLRGEHDAVPLREEWSSLGVEFRLGRRTTALHPDRRSVLLDDGEELSYEALVIATGATPRTLPGLAGDGVHVIRTLDDALALRRDLVEHGRLTVVGGGFIGCEAAASARSTGATVTLVETLPTPLARVLGTRVGAEVAAEHERAGVELRCGTAVVEARVRDGRRELLLSDGSTVDATVVLVGLGVVPDTGWLEGSGVAVDDGVLCDDVGRTSVPSVWAAGDIARWQNPRTGERARVEHWTSAADQGRAIARDLVGQGKPLDEVPYFWSDQYERKWQMLGRPEPDDEVTLVSVGPAGKGLVAVYGRDGRVTGVVGAAAPRWVMRMRSLLSEGGSYDDALALARS</sequence>
<accession>A0A1M7R4E8</accession>
<evidence type="ECO:0000313" key="8">
    <source>
        <dbReference type="Proteomes" id="UP000184440"/>
    </source>
</evidence>
<dbReference type="SUPFAM" id="SSF51905">
    <property type="entry name" value="FAD/NAD(P)-binding domain"/>
    <property type="match status" value="2"/>
</dbReference>
<dbReference type="Pfam" id="PF14759">
    <property type="entry name" value="Reductase_C"/>
    <property type="match status" value="1"/>
</dbReference>
<dbReference type="PANTHER" id="PTHR43557">
    <property type="entry name" value="APOPTOSIS-INDUCING FACTOR 1"/>
    <property type="match status" value="1"/>
</dbReference>
<dbReference type="PRINTS" id="PR00368">
    <property type="entry name" value="FADPNR"/>
</dbReference>
<evidence type="ECO:0000313" key="7">
    <source>
        <dbReference type="EMBL" id="SHN39946.1"/>
    </source>
</evidence>
<evidence type="ECO:0000256" key="1">
    <source>
        <dbReference type="ARBA" id="ARBA00001974"/>
    </source>
</evidence>
<evidence type="ECO:0000259" key="5">
    <source>
        <dbReference type="Pfam" id="PF07992"/>
    </source>
</evidence>
<feature type="domain" description="FAD/NAD(P)-binding" evidence="5">
    <location>
        <begin position="7"/>
        <end position="298"/>
    </location>
</feature>
<dbReference type="InterPro" id="IPR050446">
    <property type="entry name" value="FAD-oxidoreductase/Apoptosis"/>
</dbReference>
<keyword evidence="4" id="KW-0560">Oxidoreductase</keyword>
<evidence type="ECO:0000256" key="3">
    <source>
        <dbReference type="ARBA" id="ARBA00022827"/>
    </source>
</evidence>
<keyword evidence="3" id="KW-0274">FAD</keyword>
<gene>
    <name evidence="7" type="ORF">SAMN05443668_106392</name>
</gene>
<dbReference type="RefSeq" id="WP_218617705.1">
    <property type="nucleotide sequence ID" value="NZ_FRCS01000006.1"/>
</dbReference>
<name>A0A1M7R4E8_9ACTN</name>
<dbReference type="EMBL" id="FRCS01000006">
    <property type="protein sequence ID" value="SHN39946.1"/>
    <property type="molecule type" value="Genomic_DNA"/>
</dbReference>
<reference evidence="7 8" key="1">
    <citation type="submission" date="2016-11" db="EMBL/GenBank/DDBJ databases">
        <authorList>
            <person name="Jaros S."/>
            <person name="Januszkiewicz K."/>
            <person name="Wedrychowicz H."/>
        </authorList>
    </citation>
    <scope>NUCLEOTIDE SEQUENCE [LARGE SCALE GENOMIC DNA]</scope>
    <source>
        <strain evidence="7 8">DSM 46144</strain>
    </source>
</reference>
<evidence type="ECO:0000259" key="6">
    <source>
        <dbReference type="Pfam" id="PF14759"/>
    </source>
</evidence>
<dbReference type="GO" id="GO:0016651">
    <property type="term" value="F:oxidoreductase activity, acting on NAD(P)H"/>
    <property type="evidence" value="ECO:0007669"/>
    <property type="project" value="TreeGrafter"/>
</dbReference>
<dbReference type="Gene3D" id="3.50.50.60">
    <property type="entry name" value="FAD/NAD(P)-binding domain"/>
    <property type="match status" value="2"/>
</dbReference>
<dbReference type="Proteomes" id="UP000184440">
    <property type="component" value="Unassembled WGS sequence"/>
</dbReference>
<dbReference type="InterPro" id="IPR023753">
    <property type="entry name" value="FAD/NAD-binding_dom"/>
</dbReference>
<dbReference type="GO" id="GO:0005737">
    <property type="term" value="C:cytoplasm"/>
    <property type="evidence" value="ECO:0007669"/>
    <property type="project" value="TreeGrafter"/>
</dbReference>